<dbReference type="Gene3D" id="3.90.70.10">
    <property type="entry name" value="Cysteine proteinases"/>
    <property type="match status" value="1"/>
</dbReference>
<dbReference type="PANTHER" id="PTHR10183">
    <property type="entry name" value="CALPAIN"/>
    <property type="match status" value="1"/>
</dbReference>
<keyword evidence="9" id="KW-1185">Reference proteome</keyword>
<dbReference type="AlphaFoldDB" id="V4CDZ5"/>
<dbReference type="FunFam" id="3.90.70.10:FF:000114">
    <property type="entry name" value="Calpain a"/>
    <property type="match status" value="1"/>
</dbReference>
<dbReference type="InterPro" id="IPR022684">
    <property type="entry name" value="Calpain_cysteine_protease"/>
</dbReference>
<evidence type="ECO:0000256" key="4">
    <source>
        <dbReference type="ARBA" id="ARBA00022807"/>
    </source>
</evidence>
<dbReference type="OrthoDB" id="424753at2759"/>
<evidence type="ECO:0000256" key="1">
    <source>
        <dbReference type="ARBA" id="ARBA00007623"/>
    </source>
</evidence>
<evidence type="ECO:0000313" key="8">
    <source>
        <dbReference type="EMBL" id="ESP00170.1"/>
    </source>
</evidence>
<dbReference type="GO" id="GO:0005737">
    <property type="term" value="C:cytoplasm"/>
    <property type="evidence" value="ECO:0007669"/>
    <property type="project" value="TreeGrafter"/>
</dbReference>
<accession>V4CDZ5</accession>
<dbReference type="InterPro" id="IPR038765">
    <property type="entry name" value="Papain-like_cys_pep_sf"/>
</dbReference>
<dbReference type="Proteomes" id="UP000030746">
    <property type="component" value="Unassembled WGS sequence"/>
</dbReference>
<evidence type="ECO:0000259" key="7">
    <source>
        <dbReference type="PROSITE" id="PS50203"/>
    </source>
</evidence>
<dbReference type="PROSITE" id="PS50203">
    <property type="entry name" value="CALPAIN_CAT"/>
    <property type="match status" value="1"/>
</dbReference>
<evidence type="ECO:0000256" key="5">
    <source>
        <dbReference type="PIRSR" id="PIRSR622684-1"/>
    </source>
</evidence>
<dbReference type="EMBL" id="KB200828">
    <property type="protein sequence ID" value="ESP00170.1"/>
    <property type="molecule type" value="Genomic_DNA"/>
</dbReference>
<dbReference type="SUPFAM" id="SSF54001">
    <property type="entry name" value="Cysteine proteinases"/>
    <property type="match status" value="1"/>
</dbReference>
<keyword evidence="3 6" id="KW-0378">Hydrolase</keyword>
<dbReference type="PRINTS" id="PR00704">
    <property type="entry name" value="CALPAIN"/>
</dbReference>
<dbReference type="GO" id="GO:0004198">
    <property type="term" value="F:calcium-dependent cysteine-type endopeptidase activity"/>
    <property type="evidence" value="ECO:0007669"/>
    <property type="project" value="InterPro"/>
</dbReference>
<dbReference type="CTD" id="20234410"/>
<dbReference type="KEGG" id="lgi:LOTGIDRAFT_141267"/>
<feature type="active site" evidence="5 6">
    <location>
        <position position="211"/>
    </location>
</feature>
<organism evidence="8 9">
    <name type="scientific">Lottia gigantea</name>
    <name type="common">Giant owl limpet</name>
    <dbReference type="NCBI Taxonomy" id="225164"/>
    <lineage>
        <taxon>Eukaryota</taxon>
        <taxon>Metazoa</taxon>
        <taxon>Spiralia</taxon>
        <taxon>Lophotrochozoa</taxon>
        <taxon>Mollusca</taxon>
        <taxon>Gastropoda</taxon>
        <taxon>Patellogastropoda</taxon>
        <taxon>Lottioidea</taxon>
        <taxon>Lottiidae</taxon>
        <taxon>Lottia</taxon>
    </lineage>
</organism>
<dbReference type="CDD" id="cd00044">
    <property type="entry name" value="CysPc"/>
    <property type="match status" value="1"/>
</dbReference>
<name>V4CDZ5_LOTGI</name>
<feature type="active site" evidence="5 6">
    <location>
        <position position="26"/>
    </location>
</feature>
<evidence type="ECO:0000256" key="6">
    <source>
        <dbReference type="PROSITE-ProRule" id="PRU00239"/>
    </source>
</evidence>
<keyword evidence="2 6" id="KW-0645">Protease</keyword>
<dbReference type="InterPro" id="IPR001300">
    <property type="entry name" value="Peptidase_C2_calpain_cat"/>
</dbReference>
<gene>
    <name evidence="8" type="ORF">LOTGIDRAFT_141267</name>
</gene>
<reference evidence="8 9" key="1">
    <citation type="journal article" date="2013" name="Nature">
        <title>Insights into bilaterian evolution from three spiralian genomes.</title>
        <authorList>
            <person name="Simakov O."/>
            <person name="Marletaz F."/>
            <person name="Cho S.J."/>
            <person name="Edsinger-Gonzales E."/>
            <person name="Havlak P."/>
            <person name="Hellsten U."/>
            <person name="Kuo D.H."/>
            <person name="Larsson T."/>
            <person name="Lv J."/>
            <person name="Arendt D."/>
            <person name="Savage R."/>
            <person name="Osoegawa K."/>
            <person name="de Jong P."/>
            <person name="Grimwood J."/>
            <person name="Chapman J.A."/>
            <person name="Shapiro H."/>
            <person name="Aerts A."/>
            <person name="Otillar R.P."/>
            <person name="Terry A.Y."/>
            <person name="Boore J.L."/>
            <person name="Grigoriev I.V."/>
            <person name="Lindberg D.R."/>
            <person name="Seaver E.C."/>
            <person name="Weisblat D.A."/>
            <person name="Putnam N.H."/>
            <person name="Rokhsar D.S."/>
        </authorList>
    </citation>
    <scope>NUCLEOTIDE SEQUENCE [LARGE SCALE GENOMIC DNA]</scope>
</reference>
<protein>
    <recommendedName>
        <fullName evidence="7">Calpain catalytic domain-containing protein</fullName>
    </recommendedName>
</protein>
<feature type="domain" description="Calpain catalytic" evidence="7">
    <location>
        <begin position="1"/>
        <end position="267"/>
    </location>
</feature>
<feature type="non-terminal residue" evidence="8">
    <location>
        <position position="1"/>
    </location>
</feature>
<keyword evidence="4 6" id="KW-0788">Thiol protease</keyword>
<evidence type="ECO:0000313" key="9">
    <source>
        <dbReference type="Proteomes" id="UP000030746"/>
    </source>
</evidence>
<feature type="active site" evidence="5 6">
    <location>
        <position position="186"/>
    </location>
</feature>
<evidence type="ECO:0000256" key="3">
    <source>
        <dbReference type="ARBA" id="ARBA00022801"/>
    </source>
</evidence>
<dbReference type="STRING" id="225164.V4CDZ5"/>
<dbReference type="GO" id="GO:0006508">
    <property type="term" value="P:proteolysis"/>
    <property type="evidence" value="ECO:0007669"/>
    <property type="project" value="UniProtKB-KW"/>
</dbReference>
<dbReference type="GeneID" id="20234410"/>
<dbReference type="RefSeq" id="XP_009049133.1">
    <property type="nucleotide sequence ID" value="XM_009050885.1"/>
</dbReference>
<comment type="similarity">
    <text evidence="1">Belongs to the peptidase C2 family.</text>
</comment>
<dbReference type="HOGENOM" id="CLU_010982_3_1_1"/>
<evidence type="ECO:0000256" key="2">
    <source>
        <dbReference type="ARBA" id="ARBA00022670"/>
    </source>
</evidence>
<sequence length="284" mass="31670">EFCENPVLYADGTTRFDIGQGSAGTCWFLSMVANISEKTALLNRVIPEDSYRINTQQYDGIFHSKFWRFGQWDHVYIDDYLPVVYDTQLWGAKSATDKNEMWVSLLEKSFGKLYGSYNSIYGGQPGDAYLSLTGGVVERIDFDENKVSPIKLFKRVKNALKGGSLVSCVVPVSIKYDEVMGLVGGHAYSLNGTAIAETKSGQKVRLLRVRNPWGHTEWNGAWSDGSAEWQQLPPGMVDNPVKDDGEFWVSLDDFLQYFSQLTVCSLTPDVDCDGSSDCLSKSVV</sequence>
<dbReference type="Pfam" id="PF00648">
    <property type="entry name" value="Peptidase_C2"/>
    <property type="match status" value="1"/>
</dbReference>
<proteinExistence type="inferred from homology"/>
<dbReference type="OMA" id="THMDENT"/>
<dbReference type="SMART" id="SM00230">
    <property type="entry name" value="CysPc"/>
    <property type="match status" value="1"/>
</dbReference>
<dbReference type="PANTHER" id="PTHR10183:SF379">
    <property type="entry name" value="CALPAIN-5"/>
    <property type="match status" value="1"/>
</dbReference>